<evidence type="ECO:0000313" key="2">
    <source>
        <dbReference type="WBParaSite" id="TREG1_106250.1"/>
    </source>
</evidence>
<dbReference type="AlphaFoldDB" id="A0AA85IRU8"/>
<proteinExistence type="predicted"/>
<accession>A0AA85IRU8</accession>
<protein>
    <submittedName>
        <fullName evidence="2">Uncharacterized protein</fullName>
    </submittedName>
</protein>
<reference evidence="2" key="2">
    <citation type="submission" date="2023-11" db="UniProtKB">
        <authorList>
            <consortium name="WormBaseParasite"/>
        </authorList>
    </citation>
    <scope>IDENTIFICATION</scope>
</reference>
<organism evidence="1 2">
    <name type="scientific">Trichobilharzia regenti</name>
    <name type="common">Nasal bird schistosome</name>
    <dbReference type="NCBI Taxonomy" id="157069"/>
    <lineage>
        <taxon>Eukaryota</taxon>
        <taxon>Metazoa</taxon>
        <taxon>Spiralia</taxon>
        <taxon>Lophotrochozoa</taxon>
        <taxon>Platyhelminthes</taxon>
        <taxon>Trematoda</taxon>
        <taxon>Digenea</taxon>
        <taxon>Strigeidida</taxon>
        <taxon>Schistosomatoidea</taxon>
        <taxon>Schistosomatidae</taxon>
        <taxon>Trichobilharzia</taxon>
    </lineage>
</organism>
<sequence>MSSDEISVKSKAVIESSNLELHEGEVPDSLWHERIQIYLDTCTDIKNILASQSEVDYYAPLLPTLILLGGILGNVYTTGKLHDNSNNNNLNLLANEILHILMSRCHVETIRKLLLLKPSQYKKLNASANLASQILKFCVIHITKASNKSSDDPLTRSPLFRDTLIWLTIELDYPELAGDEFISVLQPLGLRLTEDYRPCIQLAGLKLLYNLACKARIADWRQSNRGEAVISQLLNHRIASSPESSELLLDEVYSTMLVLTNLLDKSKSFHWYDKITERLLFDLLMESRYKRQIVLLRHLLKLIHILKASFSLYTEQFLKIVSSILLGPRKFKHTVITSKTDEQREEYDTVYVLVLQSVTEFIQLCWPIISPTLLPQLIPPIIAFIDLLSYDNPLGSEPNEAYSSLIKGIFKYLILLQSNLMSDVLQPLCSKIPQLKFYLPTE</sequence>
<name>A0AA85IRU8_TRIRE</name>
<dbReference type="WBParaSite" id="TREG1_106250.1">
    <property type="protein sequence ID" value="TREG1_106250.1"/>
    <property type="gene ID" value="TREG1_106250"/>
</dbReference>
<evidence type="ECO:0000313" key="1">
    <source>
        <dbReference type="Proteomes" id="UP000050795"/>
    </source>
</evidence>
<reference evidence="1" key="1">
    <citation type="submission" date="2022-06" db="EMBL/GenBank/DDBJ databases">
        <authorList>
            <person name="Berger JAMES D."/>
            <person name="Berger JAMES D."/>
        </authorList>
    </citation>
    <scope>NUCLEOTIDE SEQUENCE [LARGE SCALE GENOMIC DNA]</scope>
</reference>
<keyword evidence="1" id="KW-1185">Reference proteome</keyword>
<dbReference type="Proteomes" id="UP000050795">
    <property type="component" value="Unassembled WGS sequence"/>
</dbReference>